<name>A0A0A0ICM8_CLOBO</name>
<reference evidence="10 11" key="1">
    <citation type="submission" date="2014-01" db="EMBL/GenBank/DDBJ databases">
        <title>Plasmidome dynamics in the species complex Clostridium novyi sensu lato converts strains of independent lineages into distinctly different pathogens.</title>
        <authorList>
            <person name="Skarin H."/>
            <person name="Segerman B."/>
        </authorList>
    </citation>
    <scope>NUCLEOTIDE SEQUENCE [LARGE SCALE GENOMIC DNA]</scope>
    <source>
        <strain evidence="10 11">DC5</strain>
    </source>
</reference>
<evidence type="ECO:0000256" key="8">
    <source>
        <dbReference type="ARBA" id="ARBA00023211"/>
    </source>
</evidence>
<keyword evidence="6 9" id="KW-0051">Antiviral defense</keyword>
<feature type="binding site" evidence="9">
    <location>
        <position position="154"/>
    </location>
    <ligand>
        <name>Mn(2+)</name>
        <dbReference type="ChEBI" id="CHEBI:29035"/>
    </ligand>
</feature>
<evidence type="ECO:0000256" key="1">
    <source>
        <dbReference type="ARBA" id="ARBA00022722"/>
    </source>
</evidence>
<feature type="binding site" evidence="9">
    <location>
        <position position="219"/>
    </location>
    <ligand>
        <name>Mn(2+)</name>
        <dbReference type="ChEBI" id="CHEBI:29035"/>
    </ligand>
</feature>
<evidence type="ECO:0000313" key="10">
    <source>
        <dbReference type="EMBL" id="KGM99194.1"/>
    </source>
</evidence>
<evidence type="ECO:0000313" key="11">
    <source>
        <dbReference type="Proteomes" id="UP000030014"/>
    </source>
</evidence>
<dbReference type="PANTHER" id="PTHR43219">
    <property type="entry name" value="CRISPR-ASSOCIATED ENDONUCLEASE CAS1"/>
    <property type="match status" value="1"/>
</dbReference>
<dbReference type="GO" id="GO:0004520">
    <property type="term" value="F:DNA endonuclease activity"/>
    <property type="evidence" value="ECO:0007669"/>
    <property type="project" value="InterPro"/>
</dbReference>
<dbReference type="AlphaFoldDB" id="A0A0A0ICM8"/>
<comment type="function">
    <text evidence="9">CRISPR (clustered regularly interspaced short palindromic repeat), is an adaptive immune system that provides protection against mobile genetic elements (viruses, transposable elements and conjugative plasmids). CRISPR clusters contain spacers, sequences complementary to antecedent mobile elements, and target invading nucleic acids. CRISPR clusters are transcribed and processed into CRISPR RNA (crRNA). Acts as a dsDNA endonuclease. Involved in the integration of spacer DNA into the CRISPR cassette.</text>
</comment>
<feature type="binding site" evidence="9">
    <location>
        <position position="234"/>
    </location>
    <ligand>
        <name>Mn(2+)</name>
        <dbReference type="ChEBI" id="CHEBI:29035"/>
    </ligand>
</feature>
<dbReference type="NCBIfam" id="TIGR00287">
    <property type="entry name" value="cas1"/>
    <property type="match status" value="1"/>
</dbReference>
<keyword evidence="2 9" id="KW-0479">Metal-binding</keyword>
<evidence type="ECO:0000256" key="3">
    <source>
        <dbReference type="ARBA" id="ARBA00022759"/>
    </source>
</evidence>
<keyword evidence="8 9" id="KW-0464">Manganese</keyword>
<keyword evidence="7 9" id="KW-0238">DNA-binding</keyword>
<dbReference type="GO" id="GO:0046872">
    <property type="term" value="F:metal ion binding"/>
    <property type="evidence" value="ECO:0007669"/>
    <property type="project" value="UniProtKB-UniRule"/>
</dbReference>
<comment type="cofactor">
    <cofactor evidence="9">
        <name>Mg(2+)</name>
        <dbReference type="ChEBI" id="CHEBI:18420"/>
    </cofactor>
    <cofactor evidence="9">
        <name>Mn(2+)</name>
        <dbReference type="ChEBI" id="CHEBI:29035"/>
    </cofactor>
</comment>
<dbReference type="GO" id="GO:0051607">
    <property type="term" value="P:defense response to virus"/>
    <property type="evidence" value="ECO:0007669"/>
    <property type="project" value="UniProtKB-UniRule"/>
</dbReference>
<sequence>MGKDYYVFNNGRLKRKDNTIYFITDLGEKRPLPIEQVDKLHIFGEVDLNTKLLNYLAKYGLMLNFYNYYGYYSGTYYPRKKNVSGFTVVNQAMYYNFYDKRLYIAKAFIDSAIHHILRNIRRYKLDTEEFIKRIENERKNVLDAESIQELMGAEGRIRKIYYESFNVILKGDFEFTKREKRPPTTPINALISFGNSLMYTTVLGEIYKTQLDPTISFLHEPSSKRFSLSLDLAEIFKPLIIDPIIFSLINTKRITLKDFDIEDGICFLNEMGKKKFVSEYEKKLNTTIRHRKLKRKVSYRMFIRLECYKLIKHFIEDEKYKPLKAWW</sequence>
<evidence type="ECO:0000256" key="6">
    <source>
        <dbReference type="ARBA" id="ARBA00023118"/>
    </source>
</evidence>
<dbReference type="GO" id="GO:0003677">
    <property type="term" value="F:DNA binding"/>
    <property type="evidence" value="ECO:0007669"/>
    <property type="project" value="UniProtKB-KW"/>
</dbReference>
<evidence type="ECO:0000256" key="5">
    <source>
        <dbReference type="ARBA" id="ARBA00022842"/>
    </source>
</evidence>
<protein>
    <recommendedName>
        <fullName evidence="9">CRISPR-associated endonuclease Cas1</fullName>
        <ecNumber evidence="9">3.1.-.-</ecNumber>
    </recommendedName>
</protein>
<proteinExistence type="inferred from homology"/>
<dbReference type="CDD" id="cd09722">
    <property type="entry name" value="Cas1_I-B"/>
    <property type="match status" value="1"/>
</dbReference>
<dbReference type="InterPro" id="IPR042206">
    <property type="entry name" value="CRISPR-assoc_Cas1_C"/>
</dbReference>
<dbReference type="PANTHER" id="PTHR43219:SF2">
    <property type="entry name" value="CRISPR-ASSOCIATED ENDONUCLEASE CAS1"/>
    <property type="match status" value="1"/>
</dbReference>
<dbReference type="GO" id="GO:0016787">
    <property type="term" value="F:hydrolase activity"/>
    <property type="evidence" value="ECO:0007669"/>
    <property type="project" value="UniProtKB-KW"/>
</dbReference>
<keyword evidence="4 9" id="KW-0378">Hydrolase</keyword>
<gene>
    <name evidence="9" type="primary">cas1</name>
    <name evidence="10" type="ORF">Z955_08730</name>
</gene>
<evidence type="ECO:0000256" key="4">
    <source>
        <dbReference type="ARBA" id="ARBA00022801"/>
    </source>
</evidence>
<keyword evidence="3 9" id="KW-0255">Endonuclease</keyword>
<keyword evidence="5 9" id="KW-0460">Magnesium</keyword>
<dbReference type="InterPro" id="IPR002729">
    <property type="entry name" value="CRISPR-assoc_Cas1"/>
</dbReference>
<dbReference type="Gene3D" id="1.20.120.920">
    <property type="entry name" value="CRISPR-associated endonuclease Cas1, C-terminal domain"/>
    <property type="match status" value="1"/>
</dbReference>
<comment type="similarity">
    <text evidence="9">Belongs to the CRISPR-associated endonuclease Cas1 family.</text>
</comment>
<dbReference type="EMBL" id="JDRY01000038">
    <property type="protein sequence ID" value="KGM99194.1"/>
    <property type="molecule type" value="Genomic_DNA"/>
</dbReference>
<accession>A0A0A0ICM8</accession>
<comment type="subunit">
    <text evidence="9">Homodimer, forms a heterotetramer with a Cas2 homodimer.</text>
</comment>
<dbReference type="InterPro" id="IPR042211">
    <property type="entry name" value="CRISPR-assoc_Cas1_N"/>
</dbReference>
<organism evidence="10 11">
    <name type="scientific">Clostridium botulinum C/D str. DC5</name>
    <dbReference type="NCBI Taxonomy" id="1443128"/>
    <lineage>
        <taxon>Bacteria</taxon>
        <taxon>Bacillati</taxon>
        <taxon>Bacillota</taxon>
        <taxon>Clostridia</taxon>
        <taxon>Eubacteriales</taxon>
        <taxon>Clostridiaceae</taxon>
        <taxon>Clostridium</taxon>
    </lineage>
</organism>
<dbReference type="EC" id="3.1.-.-" evidence="9"/>
<dbReference type="InterPro" id="IPR019858">
    <property type="entry name" value="CRISPR-assoc_Cas1_HMARI/TNEAP"/>
</dbReference>
<dbReference type="GO" id="GO:0043571">
    <property type="term" value="P:maintenance of CRISPR repeat elements"/>
    <property type="evidence" value="ECO:0007669"/>
    <property type="project" value="UniProtKB-UniRule"/>
</dbReference>
<dbReference type="Pfam" id="PF01867">
    <property type="entry name" value="Cas_Cas1"/>
    <property type="match status" value="1"/>
</dbReference>
<dbReference type="Proteomes" id="UP000030014">
    <property type="component" value="Unassembled WGS sequence"/>
</dbReference>
<dbReference type="Gene3D" id="3.100.10.20">
    <property type="entry name" value="CRISPR-associated endonuclease Cas1, N-terminal domain"/>
    <property type="match status" value="1"/>
</dbReference>
<keyword evidence="1 9" id="KW-0540">Nuclease</keyword>
<dbReference type="NCBIfam" id="TIGR03641">
    <property type="entry name" value="cas1_HMARI"/>
    <property type="match status" value="1"/>
</dbReference>
<evidence type="ECO:0000256" key="2">
    <source>
        <dbReference type="ARBA" id="ARBA00022723"/>
    </source>
</evidence>
<dbReference type="HAMAP" id="MF_01470">
    <property type="entry name" value="Cas1"/>
    <property type="match status" value="1"/>
</dbReference>
<dbReference type="RefSeq" id="WP_039259604.1">
    <property type="nucleotide sequence ID" value="NZ_JDRY01000038.1"/>
</dbReference>
<evidence type="ECO:0000256" key="7">
    <source>
        <dbReference type="ARBA" id="ARBA00023125"/>
    </source>
</evidence>
<comment type="caution">
    <text evidence="10">The sequence shown here is derived from an EMBL/GenBank/DDBJ whole genome shotgun (WGS) entry which is preliminary data.</text>
</comment>
<evidence type="ECO:0000256" key="9">
    <source>
        <dbReference type="HAMAP-Rule" id="MF_01470"/>
    </source>
</evidence>